<evidence type="ECO:0000259" key="4">
    <source>
        <dbReference type="Pfam" id="PF12894"/>
    </source>
</evidence>
<accession>A0A1E4TWS4</accession>
<keyword evidence="2" id="KW-0677">Repeat</keyword>
<sequence>MPKQYISTNSVKNAHKSDVLGLSITKNYTVTVSSDGYIKLWNLTNSERVASQFVNKLGLHHLSVFEDIINNIHYLIIAVVAFDGKCYFYEFETKFVELVSLNERLGFNNYAIDFLKDPLGKSNKFVSTESNGNCKIYDLLIEGKEQNDLGISGINLQLQGTIEPKLKNFATSVSLDSKGSNIAIGYQNGDVYLYDLEVLKPIYSFYGFGLKNDNNSTTVRSIKFSPTDRLLAVARDSGPYGTITLYDVKYGDTIGTFTAPTHSANVSIGGYAHEGWCFSLDFNEDGSLLASGGFDSKIRIWNVKNRQREATLILTKSDFSADVNEKIKENEIEPNNEEYEDEMDDSVITSVKFIKSGLRIGEGDQNEGLCAVGFDRGIRWYREAGGISKT</sequence>
<keyword evidence="6" id="KW-1185">Reference proteome</keyword>
<dbReference type="PROSITE" id="PS00678">
    <property type="entry name" value="WD_REPEATS_1"/>
    <property type="match status" value="2"/>
</dbReference>
<gene>
    <name evidence="5" type="ORF">PACTADRAFT_49530</name>
</gene>
<dbReference type="GO" id="GO:0055087">
    <property type="term" value="C:Ski complex"/>
    <property type="evidence" value="ECO:0007669"/>
    <property type="project" value="EnsemblFungi"/>
</dbReference>
<dbReference type="GO" id="GO:0065004">
    <property type="term" value="P:protein-DNA complex assembly"/>
    <property type="evidence" value="ECO:0007669"/>
    <property type="project" value="EnsemblFungi"/>
</dbReference>
<dbReference type="InterPro" id="IPR019775">
    <property type="entry name" value="WD40_repeat_CS"/>
</dbReference>
<dbReference type="Pfam" id="PF00400">
    <property type="entry name" value="WD40"/>
    <property type="match status" value="2"/>
</dbReference>
<dbReference type="SMART" id="SM00320">
    <property type="entry name" value="WD40"/>
    <property type="match status" value="5"/>
</dbReference>
<feature type="repeat" description="WD" evidence="3">
    <location>
        <begin position="270"/>
        <end position="311"/>
    </location>
</feature>
<dbReference type="PROSITE" id="PS50082">
    <property type="entry name" value="WD_REPEATS_2"/>
    <property type="match status" value="2"/>
</dbReference>
<evidence type="ECO:0000313" key="6">
    <source>
        <dbReference type="Proteomes" id="UP000094236"/>
    </source>
</evidence>
<dbReference type="Gene3D" id="2.130.10.10">
    <property type="entry name" value="YVTN repeat-like/Quinoprotein amine dehydrogenase"/>
    <property type="match status" value="1"/>
</dbReference>
<name>A0A1E4TWS4_PACTA</name>
<dbReference type="PANTHER" id="PTHR44090:SF1">
    <property type="entry name" value="SUPERKILLER COMPLEX PROTEIN 8"/>
    <property type="match status" value="1"/>
</dbReference>
<dbReference type="EMBL" id="KV454013">
    <property type="protein sequence ID" value="ODV96128.1"/>
    <property type="molecule type" value="Genomic_DNA"/>
</dbReference>
<evidence type="ECO:0000256" key="2">
    <source>
        <dbReference type="ARBA" id="ARBA00022737"/>
    </source>
</evidence>
<dbReference type="InterPro" id="IPR015943">
    <property type="entry name" value="WD40/YVTN_repeat-like_dom_sf"/>
</dbReference>
<evidence type="ECO:0000256" key="1">
    <source>
        <dbReference type="ARBA" id="ARBA00022574"/>
    </source>
</evidence>
<dbReference type="PANTHER" id="PTHR44090">
    <property type="entry name" value="WD REPEAT-CONTAINING PROTEIN 61"/>
    <property type="match status" value="1"/>
</dbReference>
<dbReference type="PROSITE" id="PS50294">
    <property type="entry name" value="WD_REPEATS_REGION"/>
    <property type="match status" value="1"/>
</dbReference>
<feature type="repeat" description="WD" evidence="3">
    <location>
        <begin position="12"/>
        <end position="51"/>
    </location>
</feature>
<dbReference type="AlphaFoldDB" id="A0A1E4TWS4"/>
<feature type="domain" description="Anaphase-promoting complex subunit 4-like WD40" evidence="4">
    <location>
        <begin position="208"/>
        <end position="262"/>
    </location>
</feature>
<dbReference type="InterPro" id="IPR051510">
    <property type="entry name" value="SKI8"/>
</dbReference>
<dbReference type="InterPro" id="IPR024977">
    <property type="entry name" value="Apc4-like_WD40_dom"/>
</dbReference>
<dbReference type="InterPro" id="IPR036322">
    <property type="entry name" value="WD40_repeat_dom_sf"/>
</dbReference>
<dbReference type="InterPro" id="IPR001680">
    <property type="entry name" value="WD40_rpt"/>
</dbReference>
<protein>
    <recommendedName>
        <fullName evidence="4">Anaphase-promoting complex subunit 4-like WD40 domain-containing protein</fullName>
    </recommendedName>
</protein>
<organism evidence="5 6">
    <name type="scientific">Pachysolen tannophilus NRRL Y-2460</name>
    <dbReference type="NCBI Taxonomy" id="669874"/>
    <lineage>
        <taxon>Eukaryota</taxon>
        <taxon>Fungi</taxon>
        <taxon>Dikarya</taxon>
        <taxon>Ascomycota</taxon>
        <taxon>Saccharomycotina</taxon>
        <taxon>Pichiomycetes</taxon>
        <taxon>Pachysolenaceae</taxon>
        <taxon>Pachysolen</taxon>
    </lineage>
</organism>
<dbReference type="SUPFAM" id="SSF50978">
    <property type="entry name" value="WD40 repeat-like"/>
    <property type="match status" value="1"/>
</dbReference>
<evidence type="ECO:0000313" key="5">
    <source>
        <dbReference type="EMBL" id="ODV96128.1"/>
    </source>
</evidence>
<proteinExistence type="predicted"/>
<dbReference type="STRING" id="669874.A0A1E4TWS4"/>
<dbReference type="Pfam" id="PF12894">
    <property type="entry name" value="ANAPC4_WD40"/>
    <property type="match status" value="1"/>
</dbReference>
<evidence type="ECO:0000256" key="3">
    <source>
        <dbReference type="PROSITE-ProRule" id="PRU00221"/>
    </source>
</evidence>
<dbReference type="GO" id="GO:0000228">
    <property type="term" value="C:nuclear chromosome"/>
    <property type="evidence" value="ECO:0007669"/>
    <property type="project" value="EnsemblFungi"/>
</dbReference>
<dbReference type="GO" id="GO:0070481">
    <property type="term" value="P:nuclear-transcribed mRNA catabolic process, non-stop decay"/>
    <property type="evidence" value="ECO:0007669"/>
    <property type="project" value="EnsemblFungi"/>
</dbReference>
<keyword evidence="1 3" id="KW-0853">WD repeat</keyword>
<dbReference type="GO" id="GO:0007131">
    <property type="term" value="P:reciprocal meiotic recombination"/>
    <property type="evidence" value="ECO:0007669"/>
    <property type="project" value="EnsemblFungi"/>
</dbReference>
<reference evidence="6" key="1">
    <citation type="submission" date="2016-05" db="EMBL/GenBank/DDBJ databases">
        <title>Comparative genomics of biotechnologically important yeasts.</title>
        <authorList>
            <consortium name="DOE Joint Genome Institute"/>
            <person name="Riley R."/>
            <person name="Haridas S."/>
            <person name="Wolfe K.H."/>
            <person name="Lopes M.R."/>
            <person name="Hittinger C.T."/>
            <person name="Goker M."/>
            <person name="Salamov A."/>
            <person name="Wisecaver J."/>
            <person name="Long T.M."/>
            <person name="Aerts A.L."/>
            <person name="Barry K."/>
            <person name="Choi C."/>
            <person name="Clum A."/>
            <person name="Coughlan A.Y."/>
            <person name="Deshpande S."/>
            <person name="Douglass A.P."/>
            <person name="Hanson S.J."/>
            <person name="Klenk H.-P."/>
            <person name="Labutti K."/>
            <person name="Lapidus A."/>
            <person name="Lindquist E."/>
            <person name="Lipzen A."/>
            <person name="Meier-Kolthoff J.P."/>
            <person name="Ohm R.A."/>
            <person name="Otillar R.P."/>
            <person name="Pangilinan J."/>
            <person name="Peng Y."/>
            <person name="Rokas A."/>
            <person name="Rosa C.A."/>
            <person name="Scheuner C."/>
            <person name="Sibirny A.A."/>
            <person name="Slot J.C."/>
            <person name="Stielow J.B."/>
            <person name="Sun H."/>
            <person name="Kurtzman C.P."/>
            <person name="Blackwell M."/>
            <person name="Grigoriev I.V."/>
            <person name="Jeffries T.W."/>
        </authorList>
    </citation>
    <scope>NUCLEOTIDE SEQUENCE [LARGE SCALE GENOMIC DNA]</scope>
    <source>
        <strain evidence="6">NRRL Y-2460</strain>
    </source>
</reference>
<dbReference type="OrthoDB" id="10251741at2759"/>
<dbReference type="Proteomes" id="UP000094236">
    <property type="component" value="Unassembled WGS sequence"/>
</dbReference>
<dbReference type="GO" id="GO:0070478">
    <property type="term" value="P:nuclear-transcribed mRNA catabolic process, 3'-5' exonucleolytic nonsense-mediated decay"/>
    <property type="evidence" value="ECO:0007669"/>
    <property type="project" value="EnsemblFungi"/>
</dbReference>